<gene>
    <name evidence="3" type="primary">xre</name>
    <name evidence="3" type="ORF">MOOR_25460</name>
</gene>
<dbReference type="InterPro" id="IPR001387">
    <property type="entry name" value="Cro/C1-type_HTH"/>
</dbReference>
<reference evidence="3 4" key="1">
    <citation type="submission" date="2016-08" db="EMBL/GenBank/DDBJ databases">
        <title>Genome-based comparison of Moorella thermoacetic strains.</title>
        <authorList>
            <person name="Poehlein A."/>
            <person name="Bengelsdorf F.R."/>
            <person name="Esser C."/>
            <person name="Duerre P."/>
            <person name="Daniel R."/>
        </authorList>
    </citation>
    <scope>NUCLEOTIDE SEQUENCE [LARGE SCALE GENOMIC DNA]</scope>
    <source>
        <strain evidence="3 4">DSM 11768</strain>
    </source>
</reference>
<dbReference type="Proteomes" id="UP000182743">
    <property type="component" value="Unassembled WGS sequence"/>
</dbReference>
<dbReference type="PANTHER" id="PTHR46558">
    <property type="entry name" value="TRACRIPTIONAL REGULATORY PROTEIN-RELATED-RELATED"/>
    <property type="match status" value="1"/>
</dbReference>
<dbReference type="Pfam" id="PF01381">
    <property type="entry name" value="HTH_3"/>
    <property type="match status" value="1"/>
</dbReference>
<dbReference type="InterPro" id="IPR010982">
    <property type="entry name" value="Lambda_DNA-bd_dom_sf"/>
</dbReference>
<dbReference type="GO" id="GO:0003677">
    <property type="term" value="F:DNA binding"/>
    <property type="evidence" value="ECO:0007669"/>
    <property type="project" value="UniProtKB-KW"/>
</dbReference>
<feature type="domain" description="HTH cro/C1-type" evidence="2">
    <location>
        <begin position="8"/>
        <end position="62"/>
    </location>
</feature>
<dbReference type="CDD" id="cd00093">
    <property type="entry name" value="HTH_XRE"/>
    <property type="match status" value="1"/>
</dbReference>
<comment type="caution">
    <text evidence="3">The sequence shown here is derived from an EMBL/GenBank/DDBJ whole genome shotgun (WGS) entry which is preliminary data.</text>
</comment>
<evidence type="ECO:0000313" key="3">
    <source>
        <dbReference type="EMBL" id="OIQ07820.1"/>
    </source>
</evidence>
<evidence type="ECO:0000256" key="1">
    <source>
        <dbReference type="ARBA" id="ARBA00023125"/>
    </source>
</evidence>
<organism evidence="3 4">
    <name type="scientific">Neomoorella thermoacetica</name>
    <name type="common">Clostridium thermoaceticum</name>
    <dbReference type="NCBI Taxonomy" id="1525"/>
    <lineage>
        <taxon>Bacteria</taxon>
        <taxon>Bacillati</taxon>
        <taxon>Bacillota</taxon>
        <taxon>Clostridia</taxon>
        <taxon>Neomoorellales</taxon>
        <taxon>Neomoorellaceae</taxon>
        <taxon>Neomoorella</taxon>
    </lineage>
</organism>
<proteinExistence type="predicted"/>
<dbReference type="PROSITE" id="PS50943">
    <property type="entry name" value="HTH_CROC1"/>
    <property type="match status" value="1"/>
</dbReference>
<dbReference type="SUPFAM" id="SSF47413">
    <property type="entry name" value="lambda repressor-like DNA-binding domains"/>
    <property type="match status" value="1"/>
</dbReference>
<protein>
    <submittedName>
        <fullName evidence="3">HTH-type transcriptional regulator Xre</fullName>
    </submittedName>
</protein>
<evidence type="ECO:0000313" key="4">
    <source>
        <dbReference type="Proteomes" id="UP000182743"/>
    </source>
</evidence>
<dbReference type="EMBL" id="MIHH01000024">
    <property type="protein sequence ID" value="OIQ07820.1"/>
    <property type="molecule type" value="Genomic_DNA"/>
</dbReference>
<sequence>MATFGERLKSLREQKELSQEALGKKFHLSQSIIAHYEAGRKQPSQDILQRLADFFNVSVDYLLGRTDNPNPSQPRSTIEDDWPEVSNVLRRCGKKPTLEERRRIARIIKAAIEDTDDI</sequence>
<dbReference type="RefSeq" id="WP_071521497.1">
    <property type="nucleotide sequence ID" value="NZ_MIHH01000024.1"/>
</dbReference>
<name>A0A1J5JG57_NEOTH</name>
<accession>A0A1J5JG57</accession>
<dbReference type="Gene3D" id="1.10.260.40">
    <property type="entry name" value="lambda repressor-like DNA-binding domains"/>
    <property type="match status" value="1"/>
</dbReference>
<dbReference type="SMART" id="SM00530">
    <property type="entry name" value="HTH_XRE"/>
    <property type="match status" value="1"/>
</dbReference>
<dbReference type="PANTHER" id="PTHR46558:SF11">
    <property type="entry name" value="HTH-TYPE TRANSCRIPTIONAL REGULATOR XRE"/>
    <property type="match status" value="1"/>
</dbReference>
<keyword evidence="1" id="KW-0238">DNA-binding</keyword>
<evidence type="ECO:0000259" key="2">
    <source>
        <dbReference type="PROSITE" id="PS50943"/>
    </source>
</evidence>
<dbReference type="AlphaFoldDB" id="A0A1J5JG57"/>